<feature type="non-terminal residue" evidence="2">
    <location>
        <position position="142"/>
    </location>
</feature>
<proteinExistence type="predicted"/>
<feature type="non-terminal residue" evidence="2">
    <location>
        <position position="1"/>
    </location>
</feature>
<evidence type="ECO:0000256" key="1">
    <source>
        <dbReference type="SAM" id="MobiDB-lite"/>
    </source>
</evidence>
<reference evidence="2 3" key="1">
    <citation type="submission" date="2024-05" db="EMBL/GenBank/DDBJ databases">
        <title>Genome sequencing and assembly of Indian major carp, Cirrhinus mrigala (Hamilton, 1822).</title>
        <authorList>
            <person name="Mohindra V."/>
            <person name="Chowdhury L.M."/>
            <person name="Lal K."/>
            <person name="Jena J.K."/>
        </authorList>
    </citation>
    <scope>NUCLEOTIDE SEQUENCE [LARGE SCALE GENOMIC DNA]</scope>
    <source>
        <strain evidence="2">CM1030</strain>
        <tissue evidence="2">Blood</tissue>
    </source>
</reference>
<dbReference type="Proteomes" id="UP001529510">
    <property type="component" value="Unassembled WGS sequence"/>
</dbReference>
<keyword evidence="3" id="KW-1185">Reference proteome</keyword>
<accession>A0ABD0QCI5</accession>
<comment type="caution">
    <text evidence="2">The sequence shown here is derived from an EMBL/GenBank/DDBJ whole genome shotgun (WGS) entry which is preliminary data.</text>
</comment>
<evidence type="ECO:0000313" key="2">
    <source>
        <dbReference type="EMBL" id="KAL0183595.1"/>
    </source>
</evidence>
<gene>
    <name evidence="2" type="ORF">M9458_019291</name>
</gene>
<organism evidence="2 3">
    <name type="scientific">Cirrhinus mrigala</name>
    <name type="common">Mrigala</name>
    <dbReference type="NCBI Taxonomy" id="683832"/>
    <lineage>
        <taxon>Eukaryota</taxon>
        <taxon>Metazoa</taxon>
        <taxon>Chordata</taxon>
        <taxon>Craniata</taxon>
        <taxon>Vertebrata</taxon>
        <taxon>Euteleostomi</taxon>
        <taxon>Actinopterygii</taxon>
        <taxon>Neopterygii</taxon>
        <taxon>Teleostei</taxon>
        <taxon>Ostariophysi</taxon>
        <taxon>Cypriniformes</taxon>
        <taxon>Cyprinidae</taxon>
        <taxon>Labeoninae</taxon>
        <taxon>Labeonini</taxon>
        <taxon>Cirrhinus</taxon>
    </lineage>
</organism>
<dbReference type="AlphaFoldDB" id="A0ABD0QCI5"/>
<sequence length="142" mass="15842">VFSLVAERRRKFQEIINRSNHEASQAVRPKSSSSRWLPPGSPPQLVTEILEIRESMLSLLVKLHQKLSAKQNSLSLSWLAEVDPAHHAHGDGLTAIERILAKAAARSRHSKRCLQEICGKVCPPIPPKKNSPGDKKSMDKEE</sequence>
<dbReference type="EMBL" id="JAMKFB020000009">
    <property type="protein sequence ID" value="KAL0183595.1"/>
    <property type="molecule type" value="Genomic_DNA"/>
</dbReference>
<feature type="compositionally biased region" description="Basic and acidic residues" evidence="1">
    <location>
        <begin position="131"/>
        <end position="142"/>
    </location>
</feature>
<feature type="region of interest" description="Disordered" evidence="1">
    <location>
        <begin position="123"/>
        <end position="142"/>
    </location>
</feature>
<protein>
    <submittedName>
        <fullName evidence="2">Uncharacterized protein</fullName>
    </submittedName>
</protein>
<name>A0ABD0QCI5_CIRMR</name>
<evidence type="ECO:0000313" key="3">
    <source>
        <dbReference type="Proteomes" id="UP001529510"/>
    </source>
</evidence>